<comment type="caution">
    <text evidence="3">The sequence shown here is derived from an EMBL/GenBank/DDBJ whole genome shotgun (WGS) entry which is preliminary data.</text>
</comment>
<keyword evidence="2" id="KW-0472">Membrane</keyword>
<gene>
    <name evidence="3" type="ORF">ACFPJ6_15805</name>
</gene>
<dbReference type="RefSeq" id="WP_340271283.1">
    <property type="nucleotide sequence ID" value="NZ_JBBEOG010000010.1"/>
</dbReference>
<keyword evidence="4" id="KW-1185">Reference proteome</keyword>
<name>A0ABW0GSJ8_9MICO</name>
<keyword evidence="2" id="KW-1133">Transmembrane helix</keyword>
<feature type="transmembrane region" description="Helical" evidence="2">
    <location>
        <begin position="59"/>
        <end position="83"/>
    </location>
</feature>
<reference evidence="4" key="1">
    <citation type="journal article" date="2019" name="Int. J. Syst. Evol. Microbiol.">
        <title>The Global Catalogue of Microorganisms (GCM) 10K type strain sequencing project: providing services to taxonomists for standard genome sequencing and annotation.</title>
        <authorList>
            <consortium name="The Broad Institute Genomics Platform"/>
            <consortium name="The Broad Institute Genome Sequencing Center for Infectious Disease"/>
            <person name="Wu L."/>
            <person name="Ma J."/>
        </authorList>
    </citation>
    <scope>NUCLEOTIDE SEQUENCE [LARGE SCALE GENOMIC DNA]</scope>
    <source>
        <strain evidence="4">CCUG 43114</strain>
    </source>
</reference>
<feature type="region of interest" description="Disordered" evidence="1">
    <location>
        <begin position="132"/>
        <end position="152"/>
    </location>
</feature>
<feature type="compositionally biased region" description="Low complexity" evidence="1">
    <location>
        <begin position="1"/>
        <end position="36"/>
    </location>
</feature>
<accession>A0ABW0GSJ8</accession>
<evidence type="ECO:0000256" key="2">
    <source>
        <dbReference type="SAM" id="Phobius"/>
    </source>
</evidence>
<keyword evidence="2" id="KW-0812">Transmembrane</keyword>
<sequence>MSAQAAAARPVARPARPAARPGTRPAARPSGRAGAPERTPQQAPGLRVLVRPEVGPRRLGFALTCTGLLGLLMLALLLLNVAISANAFALADLQQQRTVLAEQRQSLEQQVLLAESPGALADRARALGMAPAPHPVVLAPDGTGAPPLTSDD</sequence>
<protein>
    <recommendedName>
        <fullName evidence="5">Cell division protein FtsL</fullName>
    </recommendedName>
</protein>
<proteinExistence type="predicted"/>
<dbReference type="Proteomes" id="UP001596122">
    <property type="component" value="Unassembled WGS sequence"/>
</dbReference>
<evidence type="ECO:0000313" key="3">
    <source>
        <dbReference type="EMBL" id="MFC5382234.1"/>
    </source>
</evidence>
<feature type="region of interest" description="Disordered" evidence="1">
    <location>
        <begin position="1"/>
        <end position="44"/>
    </location>
</feature>
<evidence type="ECO:0000256" key="1">
    <source>
        <dbReference type="SAM" id="MobiDB-lite"/>
    </source>
</evidence>
<evidence type="ECO:0008006" key="5">
    <source>
        <dbReference type="Google" id="ProtNLM"/>
    </source>
</evidence>
<organism evidence="3 4">
    <name type="scientific">Aquipuribacter nitratireducens</name>
    <dbReference type="NCBI Taxonomy" id="650104"/>
    <lineage>
        <taxon>Bacteria</taxon>
        <taxon>Bacillati</taxon>
        <taxon>Actinomycetota</taxon>
        <taxon>Actinomycetes</taxon>
        <taxon>Micrococcales</taxon>
        <taxon>Intrasporangiaceae</taxon>
        <taxon>Aquipuribacter</taxon>
    </lineage>
</organism>
<evidence type="ECO:0000313" key="4">
    <source>
        <dbReference type="Proteomes" id="UP001596122"/>
    </source>
</evidence>
<dbReference type="EMBL" id="JBHSLD010000015">
    <property type="protein sequence ID" value="MFC5382234.1"/>
    <property type="molecule type" value="Genomic_DNA"/>
</dbReference>